<dbReference type="FunFam" id="3.40.50.1100:FF:000001">
    <property type="entry name" value="Tryptophan synthase beta chain"/>
    <property type="match status" value="1"/>
</dbReference>
<gene>
    <name evidence="15" type="ORF">PV11_08369</name>
</gene>
<comment type="catalytic activity">
    <reaction evidence="12 13">
        <text>(1S,2R)-1-C-(indol-3-yl)glycerol 3-phosphate + L-serine = D-glyceraldehyde 3-phosphate + L-tryptophan + H2O</text>
        <dbReference type="Rhea" id="RHEA:10532"/>
        <dbReference type="ChEBI" id="CHEBI:15377"/>
        <dbReference type="ChEBI" id="CHEBI:33384"/>
        <dbReference type="ChEBI" id="CHEBI:57912"/>
        <dbReference type="ChEBI" id="CHEBI:58866"/>
        <dbReference type="ChEBI" id="CHEBI:59776"/>
        <dbReference type="EC" id="4.2.1.20"/>
    </reaction>
</comment>
<dbReference type="GO" id="GO:0004834">
    <property type="term" value="F:tryptophan synthase activity"/>
    <property type="evidence" value="ECO:0007669"/>
    <property type="project" value="UniProtKB-EC"/>
</dbReference>
<dbReference type="Pfam" id="PF00290">
    <property type="entry name" value="Trp_syntA"/>
    <property type="match status" value="1"/>
</dbReference>
<evidence type="ECO:0000256" key="8">
    <source>
        <dbReference type="ARBA" id="ARBA00022822"/>
    </source>
</evidence>
<dbReference type="Pfam" id="PF00291">
    <property type="entry name" value="PALP"/>
    <property type="match status" value="1"/>
</dbReference>
<name>A0A0D1Z200_9EURO</name>
<organism evidence="15 16">
    <name type="scientific">Exophiala sideris</name>
    <dbReference type="NCBI Taxonomy" id="1016849"/>
    <lineage>
        <taxon>Eukaryota</taxon>
        <taxon>Fungi</taxon>
        <taxon>Dikarya</taxon>
        <taxon>Ascomycota</taxon>
        <taxon>Pezizomycotina</taxon>
        <taxon>Eurotiomycetes</taxon>
        <taxon>Chaetothyriomycetidae</taxon>
        <taxon>Chaetothyriales</taxon>
        <taxon>Herpotrichiellaceae</taxon>
        <taxon>Exophiala</taxon>
    </lineage>
</organism>
<dbReference type="AlphaFoldDB" id="A0A0D1Z200"/>
<dbReference type="InterPro" id="IPR036052">
    <property type="entry name" value="TrpB-like_PALP_sf"/>
</dbReference>
<dbReference type="CDD" id="cd04724">
    <property type="entry name" value="Tryptophan_synthase_alpha"/>
    <property type="match status" value="1"/>
</dbReference>
<evidence type="ECO:0000313" key="16">
    <source>
        <dbReference type="Proteomes" id="UP000053599"/>
    </source>
</evidence>
<evidence type="ECO:0000256" key="12">
    <source>
        <dbReference type="ARBA" id="ARBA00049047"/>
    </source>
</evidence>
<dbReference type="HAMAP" id="MF_00131">
    <property type="entry name" value="Trp_synth_alpha"/>
    <property type="match status" value="1"/>
</dbReference>
<evidence type="ECO:0000256" key="7">
    <source>
        <dbReference type="ARBA" id="ARBA00022605"/>
    </source>
</evidence>
<comment type="pathway">
    <text evidence="2 13">Amino-acid biosynthesis; L-tryptophan biosynthesis; L-tryptophan from chorismate: step 5/5.</text>
</comment>
<proteinExistence type="inferred from homology"/>
<dbReference type="FunFam" id="3.20.20.70:FF:000151">
    <property type="entry name" value="Tryptophan synthase"/>
    <property type="match status" value="1"/>
</dbReference>
<dbReference type="NCBIfam" id="TIGR00262">
    <property type="entry name" value="trpA"/>
    <property type="match status" value="1"/>
</dbReference>
<dbReference type="InterPro" id="IPR006654">
    <property type="entry name" value="Trp_synth_beta"/>
</dbReference>
<keyword evidence="9 13" id="KW-0663">Pyridoxal phosphate</keyword>
<dbReference type="SUPFAM" id="SSF51366">
    <property type="entry name" value="Ribulose-phoshate binding barrel"/>
    <property type="match status" value="1"/>
</dbReference>
<dbReference type="FunFam" id="3.40.50.1100:FF:000004">
    <property type="entry name" value="Tryptophan synthase beta chain"/>
    <property type="match status" value="1"/>
</dbReference>
<dbReference type="InterPro" id="IPR011060">
    <property type="entry name" value="RibuloseP-bd_barrel"/>
</dbReference>
<dbReference type="PANTHER" id="PTHR48077:SF3">
    <property type="entry name" value="TRYPTOPHAN SYNTHASE"/>
    <property type="match status" value="1"/>
</dbReference>
<dbReference type="SUPFAM" id="SSF53686">
    <property type="entry name" value="Tryptophan synthase beta subunit-like PLP-dependent enzymes"/>
    <property type="match status" value="1"/>
</dbReference>
<dbReference type="PROSITE" id="PS00167">
    <property type="entry name" value="TRP_SYNTHASE_ALPHA"/>
    <property type="match status" value="1"/>
</dbReference>
<evidence type="ECO:0000256" key="13">
    <source>
        <dbReference type="RuleBase" id="RU003663"/>
    </source>
</evidence>
<dbReference type="UniPathway" id="UPA00035">
    <property type="reaction ID" value="UER00044"/>
</dbReference>
<dbReference type="Gene3D" id="3.40.50.1100">
    <property type="match status" value="2"/>
</dbReference>
<dbReference type="HOGENOM" id="CLU_016734_1_2_1"/>
<evidence type="ECO:0000256" key="9">
    <source>
        <dbReference type="ARBA" id="ARBA00022898"/>
    </source>
</evidence>
<evidence type="ECO:0000256" key="5">
    <source>
        <dbReference type="ARBA" id="ARBA00012043"/>
    </source>
</evidence>
<dbReference type="InterPro" id="IPR001926">
    <property type="entry name" value="TrpB-like_PALP"/>
</dbReference>
<sequence length="738" mass="79142">MEAIKATFAQCKKENRSALVGYFTAGYPTPEETPDIMLGLQAGGVDVIELGLPFTDPIADGPTIQKSNTVALQNGVTVSSSLQFVRDARKKGLKIPVLFMGYFNPLLRYGEDRMLKDCKEAGVNGFIMVDLPPEEAVRFRNNCTKAGLSYVPLIAPATSEKRMKLLCKIADSFIYVVSRMGVTGATGTLNTKLPELLERVHQYSGGVPAAVGFGVSTREHFLSVAQIAEGVVIGSQIVTTLGNAKEGERAKAVYEYTSQITGRKVGEFNNTNGLTREVGMVETMDAAKEPNATTNGLNGHQVQVDEVITDADVPDEPGLADQLDALNSSTNGTEPNPEAIPAQFGQFGGQYVPESLMDCLAELEDGFTAAKNDPKFWEEFRSYYPYMGRPSSLHLANRLTEKVGGAQIYLKREDLNHTGSHKINNALGQILIARRLGKTRIIAETGAGQHGVATATVCAKFGLECVVYMGAEDVRRQALNVFRMKLLGAKVVAVEAGSRTLRDAVNEALRAWVVDLDTTHYIIGSAIGPHPFPTIVRTFQSVIGQETKEDMLKLTGKLPDAVIACVGGGSNAVGMFYPFSSDLSVKLIGVEAGGEGVETGKHSATLSGGSVGVLHGVRTYVLQNEHGQISDTHSISAGLDYPGVGPELSGWKDTSRAEFINATDSQALIGFRTLSESEGIIPALESSHAVYGAMEVAKTMSKDQTIVICLSGRGDKDVQEVADELPRLGPGIGWDLRF</sequence>
<evidence type="ECO:0000256" key="11">
    <source>
        <dbReference type="ARBA" id="ARBA00023239"/>
    </source>
</evidence>
<feature type="domain" description="Tryptophan synthase beta chain-like PALP" evidence="14">
    <location>
        <begin position="389"/>
        <end position="712"/>
    </location>
</feature>
<dbReference type="NCBIfam" id="TIGR00263">
    <property type="entry name" value="trpB"/>
    <property type="match status" value="1"/>
</dbReference>
<dbReference type="InterPro" id="IPR006653">
    <property type="entry name" value="Trp_synth_b_CS"/>
</dbReference>
<comment type="cofactor">
    <cofactor evidence="1 13">
        <name>pyridoxal 5'-phosphate</name>
        <dbReference type="ChEBI" id="CHEBI:597326"/>
    </cofactor>
</comment>
<keyword evidence="7 13" id="KW-0028">Amino-acid biosynthesis</keyword>
<evidence type="ECO:0000256" key="4">
    <source>
        <dbReference type="ARBA" id="ARBA00006095"/>
    </source>
</evidence>
<dbReference type="PANTHER" id="PTHR48077">
    <property type="entry name" value="TRYPTOPHAN SYNTHASE-RELATED"/>
    <property type="match status" value="1"/>
</dbReference>
<dbReference type="Proteomes" id="UP000053599">
    <property type="component" value="Unassembled WGS sequence"/>
</dbReference>
<evidence type="ECO:0000259" key="14">
    <source>
        <dbReference type="Pfam" id="PF00291"/>
    </source>
</evidence>
<accession>A0A0D1Z200</accession>
<evidence type="ECO:0000256" key="2">
    <source>
        <dbReference type="ARBA" id="ARBA00004733"/>
    </source>
</evidence>
<dbReference type="Gene3D" id="3.20.20.70">
    <property type="entry name" value="Aldolase class I"/>
    <property type="match status" value="1"/>
</dbReference>
<dbReference type="PROSITE" id="PS00168">
    <property type="entry name" value="TRP_SYNTHASE_BETA"/>
    <property type="match status" value="1"/>
</dbReference>
<protein>
    <recommendedName>
        <fullName evidence="6 13">Tryptophan synthase</fullName>
        <ecNumber evidence="5 13">4.2.1.20</ecNumber>
    </recommendedName>
</protein>
<dbReference type="HAMAP" id="MF_00133">
    <property type="entry name" value="Trp_synth_beta"/>
    <property type="match status" value="1"/>
</dbReference>
<evidence type="ECO:0000313" key="15">
    <source>
        <dbReference type="EMBL" id="KIV80903.1"/>
    </source>
</evidence>
<dbReference type="InterPro" id="IPR002028">
    <property type="entry name" value="Trp_synthase_suA"/>
</dbReference>
<dbReference type="GO" id="GO:0005737">
    <property type="term" value="C:cytoplasm"/>
    <property type="evidence" value="ECO:0007669"/>
    <property type="project" value="TreeGrafter"/>
</dbReference>
<evidence type="ECO:0000256" key="3">
    <source>
        <dbReference type="ARBA" id="ARBA00005761"/>
    </source>
</evidence>
<evidence type="ECO:0000256" key="10">
    <source>
        <dbReference type="ARBA" id="ARBA00023141"/>
    </source>
</evidence>
<evidence type="ECO:0000256" key="1">
    <source>
        <dbReference type="ARBA" id="ARBA00001933"/>
    </source>
</evidence>
<evidence type="ECO:0000256" key="6">
    <source>
        <dbReference type="ARBA" id="ARBA00018724"/>
    </source>
</evidence>
<dbReference type="EC" id="4.2.1.20" evidence="5 13"/>
<keyword evidence="8 13" id="KW-0822">Tryptophan biosynthesis</keyword>
<keyword evidence="11 13" id="KW-0456">Lyase</keyword>
<dbReference type="InterPro" id="IPR018204">
    <property type="entry name" value="Trp_synthase_alpha_AS"/>
</dbReference>
<dbReference type="STRING" id="1016849.A0A0D1Z200"/>
<comment type="similarity">
    <text evidence="3">In the C-terminal section; belongs to the TrpB family.</text>
</comment>
<dbReference type="EMBL" id="KN846953">
    <property type="protein sequence ID" value="KIV80903.1"/>
    <property type="molecule type" value="Genomic_DNA"/>
</dbReference>
<dbReference type="InterPro" id="IPR023026">
    <property type="entry name" value="Trp_synth_beta/beta-like"/>
</dbReference>
<reference evidence="15 16" key="1">
    <citation type="submission" date="2015-01" db="EMBL/GenBank/DDBJ databases">
        <title>The Genome Sequence of Exophiala sideris CBS121828.</title>
        <authorList>
            <consortium name="The Broad Institute Genomics Platform"/>
            <person name="Cuomo C."/>
            <person name="de Hoog S."/>
            <person name="Gorbushina A."/>
            <person name="Stielow B."/>
            <person name="Teixiera M."/>
            <person name="Abouelleil A."/>
            <person name="Chapman S.B."/>
            <person name="Priest M."/>
            <person name="Young S.K."/>
            <person name="Wortman J."/>
            <person name="Nusbaum C."/>
            <person name="Birren B."/>
        </authorList>
    </citation>
    <scope>NUCLEOTIDE SEQUENCE [LARGE SCALE GENOMIC DNA]</scope>
    <source>
        <strain evidence="15 16">CBS 121828</strain>
    </source>
</reference>
<comment type="similarity">
    <text evidence="4">In the N-terminal section; belongs to the TrpA family.</text>
</comment>
<dbReference type="InterPro" id="IPR013785">
    <property type="entry name" value="Aldolase_TIM"/>
</dbReference>
<dbReference type="OrthoDB" id="10050244at2759"/>
<keyword evidence="10 13" id="KW-0057">Aromatic amino acid biosynthesis</keyword>
<dbReference type="CDD" id="cd06446">
    <property type="entry name" value="Trp-synth_B"/>
    <property type="match status" value="1"/>
</dbReference>